<keyword evidence="2 4" id="KW-0472">Membrane</keyword>
<evidence type="ECO:0000256" key="3">
    <source>
        <dbReference type="SAM" id="MobiDB-lite"/>
    </source>
</evidence>
<dbReference type="Proteomes" id="UP001595556">
    <property type="component" value="Unassembled WGS sequence"/>
</dbReference>
<gene>
    <name evidence="6" type="ORF">ACFOEN_00595</name>
</gene>
<accession>A0ABV7GXX7</accession>
<organism evidence="6 7">
    <name type="scientific">Piscinibacterium candidicorallinum</name>
    <dbReference type="NCBI Taxonomy" id="1793872"/>
    <lineage>
        <taxon>Bacteria</taxon>
        <taxon>Pseudomonadati</taxon>
        <taxon>Pseudomonadota</taxon>
        <taxon>Betaproteobacteria</taxon>
        <taxon>Burkholderiales</taxon>
        <taxon>Piscinibacterium</taxon>
    </lineage>
</organism>
<keyword evidence="7" id="KW-1185">Reference proteome</keyword>
<dbReference type="PANTHER" id="PTHR35603">
    <property type="match status" value="1"/>
</dbReference>
<proteinExistence type="predicted"/>
<comment type="subcellular location">
    <subcellularLocation>
        <location evidence="1">Membrane</location>
    </subcellularLocation>
</comment>
<evidence type="ECO:0000313" key="7">
    <source>
        <dbReference type="Proteomes" id="UP001595556"/>
    </source>
</evidence>
<feature type="region of interest" description="Disordered" evidence="3">
    <location>
        <begin position="62"/>
        <end position="123"/>
    </location>
</feature>
<sequence length="227" mass="22278">MSTVDSAAPTRSSIHPVMWVAAGSVIVLSLTGIAAMTGLLPTGQARSGQAAAPALAAASGSAASAAQRQGPVGDNPANHTAEATAMSKQPPRQAGGTSARSSAPAQTADAPAPVAARNEGTIESIRTVTRKGDASGVGAVAGGVLGAVVGNQFGKGDGRKAMTVVGAAGGALAGNEIEKQRNSTTHVEVAVRMNDGSRRVLALAAQNGWRVGDRVRIDGTGKLASAG</sequence>
<keyword evidence="4" id="KW-0812">Transmembrane</keyword>
<dbReference type="RefSeq" id="WP_377300416.1">
    <property type="nucleotide sequence ID" value="NZ_CP180191.1"/>
</dbReference>
<evidence type="ECO:0000313" key="6">
    <source>
        <dbReference type="EMBL" id="MFC3146132.1"/>
    </source>
</evidence>
<evidence type="ECO:0000256" key="1">
    <source>
        <dbReference type="ARBA" id="ARBA00004370"/>
    </source>
</evidence>
<feature type="transmembrane region" description="Helical" evidence="4">
    <location>
        <begin position="17"/>
        <end position="40"/>
    </location>
</feature>
<evidence type="ECO:0000256" key="2">
    <source>
        <dbReference type="ARBA" id="ARBA00023136"/>
    </source>
</evidence>
<dbReference type="InterPro" id="IPR008816">
    <property type="entry name" value="Gly_zipper_2TM_dom"/>
</dbReference>
<dbReference type="InterPro" id="IPR051407">
    <property type="entry name" value="Bact_OM_lipoprot/Surf_antigen"/>
</dbReference>
<dbReference type="PANTHER" id="PTHR35603:SF2">
    <property type="entry name" value="OUTER MEMBRANE LIPOPROTEIN"/>
    <property type="match status" value="1"/>
</dbReference>
<evidence type="ECO:0000259" key="5">
    <source>
        <dbReference type="Pfam" id="PF05433"/>
    </source>
</evidence>
<name>A0ABV7GXX7_9BURK</name>
<feature type="domain" description="Glycine zipper 2TM" evidence="5">
    <location>
        <begin position="138"/>
        <end position="178"/>
    </location>
</feature>
<keyword evidence="4" id="KW-1133">Transmembrane helix</keyword>
<comment type="caution">
    <text evidence="6">The sequence shown here is derived from an EMBL/GenBank/DDBJ whole genome shotgun (WGS) entry which is preliminary data.</text>
</comment>
<feature type="compositionally biased region" description="Low complexity" evidence="3">
    <location>
        <begin position="62"/>
        <end position="71"/>
    </location>
</feature>
<protein>
    <submittedName>
        <fullName evidence="6">Glycine zipper 2TM domain-containing protein</fullName>
    </submittedName>
</protein>
<feature type="compositionally biased region" description="Low complexity" evidence="3">
    <location>
        <begin position="103"/>
        <end position="116"/>
    </location>
</feature>
<dbReference type="Pfam" id="PF05433">
    <property type="entry name" value="Rick_17kDa_Anti"/>
    <property type="match status" value="1"/>
</dbReference>
<reference evidence="7" key="1">
    <citation type="journal article" date="2019" name="Int. J. Syst. Evol. Microbiol.">
        <title>The Global Catalogue of Microorganisms (GCM) 10K type strain sequencing project: providing services to taxonomists for standard genome sequencing and annotation.</title>
        <authorList>
            <consortium name="The Broad Institute Genomics Platform"/>
            <consortium name="The Broad Institute Genome Sequencing Center for Infectious Disease"/>
            <person name="Wu L."/>
            <person name="Ma J."/>
        </authorList>
    </citation>
    <scope>NUCLEOTIDE SEQUENCE [LARGE SCALE GENOMIC DNA]</scope>
    <source>
        <strain evidence="7">KCTC 52168</strain>
    </source>
</reference>
<dbReference type="EMBL" id="JBHRTI010000002">
    <property type="protein sequence ID" value="MFC3146132.1"/>
    <property type="molecule type" value="Genomic_DNA"/>
</dbReference>
<evidence type="ECO:0000256" key="4">
    <source>
        <dbReference type="SAM" id="Phobius"/>
    </source>
</evidence>